<proteinExistence type="evidence at transcript level"/>
<evidence type="ECO:0000259" key="7">
    <source>
        <dbReference type="Pfam" id="PF08244"/>
    </source>
</evidence>
<evidence type="ECO:0000256" key="1">
    <source>
        <dbReference type="ARBA" id="ARBA00009902"/>
    </source>
</evidence>
<dbReference type="InterPro" id="IPR001362">
    <property type="entry name" value="Glyco_hydro_32"/>
</dbReference>
<dbReference type="Pfam" id="PF00251">
    <property type="entry name" value="Glyco_hydro_32N"/>
    <property type="match status" value="1"/>
</dbReference>
<dbReference type="InterPro" id="IPR013320">
    <property type="entry name" value="ConA-like_dom_sf"/>
</dbReference>
<dbReference type="AlphaFoldDB" id="Q5ZQK6"/>
<evidence type="ECO:0000256" key="5">
    <source>
        <dbReference type="SAM" id="SignalP"/>
    </source>
</evidence>
<dbReference type="InterPro" id="IPR023296">
    <property type="entry name" value="Glyco_hydro_beta-prop_sf"/>
</dbReference>
<evidence type="ECO:0000256" key="4">
    <source>
        <dbReference type="RuleBase" id="RU362110"/>
    </source>
</evidence>
<name>Q5ZQK6_9ASTR</name>
<dbReference type="InterPro" id="IPR018053">
    <property type="entry name" value="Glyco_hydro_32_AS"/>
</dbReference>
<sequence length="578" mass="65338">MKKSFIFISLLLALCYSLLVLHHGFVDAADADSSVHLSLPSDQPYRTGYHFQPPQNWMNDPNGPMYYKGVYHFFYQYNPNGPLFGDIMIWGHSVSYDLVNWIHIDPAIYPTDPADINSCFSGSATFLPGYKPVMLYTGLDTEKRQVQNLAVPKNLSDPFLREWVKHKANPIMTTPEGVKADDFRDPSTAWLGYDGKWRVLVGSKKNDLGVAYLYQSKDFVKWERFDYPLMSMMETSTWECPDFFPVSVSSTNGLDTSGVINPGVKHVVKVGFNGIDWYTIGTLSERDNYVPENGLKGNSLDMRYDYGKFYASKSFYDNAKQRRVLWGWISEADAQEDDVARGWSGLQAVPRSVWLDRNGKQLVQWPVEEIEKLRENEVKFSNKELEGGSLFEVEGITASQADVKISFKLSNLEEAEELDPSWTDPQLLCSEMGVSSKGKYGPFGLLALASDDLTEQTAIFFRVFSSHGKYVVLMCSDQRRSSISNNVEKTTYGTFVDIDPKHEEISLRSLIDHSIIESFGAEGKSCITARVYPRLAINKDAHLYTFNYGSESVMISELNAWSMKNAHMIVDETLSSAA</sequence>
<dbReference type="InterPro" id="IPR013148">
    <property type="entry name" value="Glyco_hydro_32_N"/>
</dbReference>
<dbReference type="CDD" id="cd18624">
    <property type="entry name" value="GH32_Fruct1-like"/>
    <property type="match status" value="1"/>
</dbReference>
<keyword evidence="3 4" id="KW-0326">Glycosidase</keyword>
<dbReference type="SMART" id="SM00640">
    <property type="entry name" value="Glyco_32"/>
    <property type="match status" value="1"/>
</dbReference>
<feature type="domain" description="Glycosyl hydrolase family 32 N-terminal" evidence="6">
    <location>
        <begin position="50"/>
        <end position="366"/>
    </location>
</feature>
<dbReference type="SUPFAM" id="SSF75005">
    <property type="entry name" value="Arabinanase/levansucrase/invertase"/>
    <property type="match status" value="1"/>
</dbReference>
<dbReference type="CAZy" id="GH32">
    <property type="family name" value="Glycoside Hydrolase Family 32"/>
</dbReference>
<evidence type="ECO:0000259" key="6">
    <source>
        <dbReference type="Pfam" id="PF00251"/>
    </source>
</evidence>
<dbReference type="InterPro" id="IPR050551">
    <property type="entry name" value="Fructan_Metab_Enzymes"/>
</dbReference>
<dbReference type="GO" id="GO:0004553">
    <property type="term" value="F:hydrolase activity, hydrolyzing O-glycosyl compounds"/>
    <property type="evidence" value="ECO:0007669"/>
    <property type="project" value="InterPro"/>
</dbReference>
<gene>
    <name evidence="8" type="primary">1-feh</name>
</gene>
<keyword evidence="5" id="KW-0732">Signal</keyword>
<dbReference type="InterPro" id="IPR013189">
    <property type="entry name" value="Glyco_hydro_32_C"/>
</dbReference>
<evidence type="ECO:0000256" key="2">
    <source>
        <dbReference type="ARBA" id="ARBA00022801"/>
    </source>
</evidence>
<dbReference type="Gene3D" id="2.60.120.560">
    <property type="entry name" value="Exo-inulinase, domain 1"/>
    <property type="match status" value="1"/>
</dbReference>
<comment type="similarity">
    <text evidence="1 4">Belongs to the glycosyl hydrolase 32 family.</text>
</comment>
<dbReference type="GO" id="GO:0005975">
    <property type="term" value="P:carbohydrate metabolic process"/>
    <property type="evidence" value="ECO:0007669"/>
    <property type="project" value="InterPro"/>
</dbReference>
<protein>
    <submittedName>
        <fullName evidence="8">Fructan 1-exohydrolase</fullName>
    </submittedName>
</protein>
<reference evidence="8" key="1">
    <citation type="submission" date="2002-09" db="EMBL/GenBank/DDBJ databases">
        <title>1-FEH controls flower opening in Campanula rapunculoides.</title>
        <authorList>
            <person name="Le Roy K."/>
            <person name="Van Laere A."/>
            <person name="Van den Ende W."/>
        </authorList>
    </citation>
    <scope>NUCLEOTIDE SEQUENCE</scope>
    <source>
        <tissue evidence="8">Petal</tissue>
    </source>
</reference>
<feature type="chain" id="PRO_5004265985" evidence="5">
    <location>
        <begin position="29"/>
        <end position="578"/>
    </location>
</feature>
<organism evidence="8">
    <name type="scientific">Campanula rapunculoides</name>
    <name type="common">creeping bellflower</name>
    <dbReference type="NCBI Taxonomy" id="209536"/>
    <lineage>
        <taxon>Eukaryota</taxon>
        <taxon>Viridiplantae</taxon>
        <taxon>Streptophyta</taxon>
        <taxon>Embryophyta</taxon>
        <taxon>Tracheophyta</taxon>
        <taxon>Spermatophyta</taxon>
        <taxon>Magnoliopsida</taxon>
        <taxon>eudicotyledons</taxon>
        <taxon>Gunneridae</taxon>
        <taxon>Pentapetalae</taxon>
        <taxon>asterids</taxon>
        <taxon>campanulids</taxon>
        <taxon>Asterales</taxon>
        <taxon>Campanulaceae</taxon>
        <taxon>Campanula</taxon>
    </lineage>
</organism>
<feature type="signal peptide" evidence="5">
    <location>
        <begin position="1"/>
        <end position="28"/>
    </location>
</feature>
<feature type="domain" description="Glycosyl hydrolase family 32 C-terminal" evidence="7">
    <location>
        <begin position="369"/>
        <end position="562"/>
    </location>
</feature>
<dbReference type="PANTHER" id="PTHR31953">
    <property type="entry name" value="BETA-FRUCTOFURANOSIDASE, INSOLUBLE ISOENZYME CWINV1-RELATED"/>
    <property type="match status" value="1"/>
</dbReference>
<dbReference type="Gene3D" id="2.115.10.20">
    <property type="entry name" value="Glycosyl hydrolase domain, family 43"/>
    <property type="match status" value="1"/>
</dbReference>
<dbReference type="PROSITE" id="PS00609">
    <property type="entry name" value="GLYCOSYL_HYDROL_F32"/>
    <property type="match status" value="1"/>
</dbReference>
<keyword evidence="2 4" id="KW-0378">Hydrolase</keyword>
<evidence type="ECO:0000256" key="3">
    <source>
        <dbReference type="ARBA" id="ARBA00023295"/>
    </source>
</evidence>
<accession>Q5ZQK6</accession>
<dbReference type="EMBL" id="AJ509808">
    <property type="protein sequence ID" value="CAD49079.1"/>
    <property type="molecule type" value="mRNA"/>
</dbReference>
<evidence type="ECO:0000313" key="8">
    <source>
        <dbReference type="EMBL" id="CAD49079.1"/>
    </source>
</evidence>
<dbReference type="FunFam" id="2.60.120.560:FF:000002">
    <property type="entry name" value="Beta-fructofuranosidase, insoluble isoenzyme CWINV1"/>
    <property type="match status" value="1"/>
</dbReference>
<dbReference type="Pfam" id="PF08244">
    <property type="entry name" value="Glyco_hydro_32C"/>
    <property type="match status" value="1"/>
</dbReference>
<dbReference type="SUPFAM" id="SSF49899">
    <property type="entry name" value="Concanavalin A-like lectins/glucanases"/>
    <property type="match status" value="1"/>
</dbReference>